<keyword evidence="2" id="KW-1185">Reference proteome</keyword>
<organism evidence="1 2">
    <name type="scientific">Sedimentitalea xiamensis</name>
    <dbReference type="NCBI Taxonomy" id="3050037"/>
    <lineage>
        <taxon>Bacteria</taxon>
        <taxon>Pseudomonadati</taxon>
        <taxon>Pseudomonadota</taxon>
        <taxon>Alphaproteobacteria</taxon>
        <taxon>Rhodobacterales</taxon>
        <taxon>Paracoccaceae</taxon>
        <taxon>Sedimentitalea</taxon>
    </lineage>
</organism>
<evidence type="ECO:0000313" key="2">
    <source>
        <dbReference type="Proteomes" id="UP001227126"/>
    </source>
</evidence>
<gene>
    <name evidence="1" type="ORF">QO034_08850</name>
</gene>
<dbReference type="Proteomes" id="UP001227126">
    <property type="component" value="Unassembled WGS sequence"/>
</dbReference>
<dbReference type="Pfam" id="PF08811">
    <property type="entry name" value="DUF1800"/>
    <property type="match status" value="1"/>
</dbReference>
<dbReference type="RefSeq" id="WP_284485156.1">
    <property type="nucleotide sequence ID" value="NZ_JASNJE010000008.1"/>
</dbReference>
<reference evidence="1 2" key="1">
    <citation type="submission" date="2023-05" db="EMBL/GenBank/DDBJ databases">
        <title>Sedimentitalea sp. nov. JM2-8.</title>
        <authorList>
            <person name="Huang J."/>
        </authorList>
    </citation>
    <scope>NUCLEOTIDE SEQUENCE [LARGE SCALE GENOMIC DNA]</scope>
    <source>
        <strain evidence="1 2">JM2-8</strain>
    </source>
</reference>
<protein>
    <submittedName>
        <fullName evidence="1">DUF1800 domain-containing protein</fullName>
    </submittedName>
</protein>
<dbReference type="InterPro" id="IPR014917">
    <property type="entry name" value="DUF1800"/>
</dbReference>
<accession>A0ABT7FEG9</accession>
<proteinExistence type="predicted"/>
<comment type="caution">
    <text evidence="1">The sequence shown here is derived from an EMBL/GenBank/DDBJ whole genome shotgun (WGS) entry which is preliminary data.</text>
</comment>
<name>A0ABT7FEG9_9RHOB</name>
<sequence>MPFRPEQAAVRFGCGFSPALPLPASPEALLDGLRGPDQMALRFPVETFSDYSRHLVKAADMRRTARKTGTVDETRQALRTFRQGLGAQSHRWHANHLLRWTWSETPLRERLAQFWADHFTAAGKSNILVHSALPFVEEAIRPNMTGRFADLLIATTTHPLMLHYLDQALSVGPNSQAASRVERLGGLNENLAREVLELHTLGVNGAYTQADVRQLAELFTGLTYQPETGFRFRPAFAEPGSETVLGQTYGGDPARLEPVLDALRDLAVHPATARHVAGKLAVHFTGDAPDPALVEHVAARFAETGGELMAVYAALIEHPAAWSDGPVNVKPPLDYIGSACRALAVPPEHVQALDPKVLRRSLVNPLREMGQPLFRPSGPDGWPEEDAAWITPPLVSARLRWALSAPAALCPELPDPRAFVDTALGPYATEPVRFAAAAAESRRDAIGLVLSAPAFQRR</sequence>
<dbReference type="EMBL" id="JASNJE010000008">
    <property type="protein sequence ID" value="MDK3073214.1"/>
    <property type="molecule type" value="Genomic_DNA"/>
</dbReference>
<evidence type="ECO:0000313" key="1">
    <source>
        <dbReference type="EMBL" id="MDK3073214.1"/>
    </source>
</evidence>